<evidence type="ECO:0000256" key="8">
    <source>
        <dbReference type="ARBA" id="ARBA00022840"/>
    </source>
</evidence>
<feature type="binding site" evidence="13">
    <location>
        <position position="398"/>
    </location>
    <ligand>
        <name>Mg(2+)</name>
        <dbReference type="ChEBI" id="CHEBI:18420"/>
        <label>1</label>
    </ligand>
</feature>
<keyword evidence="4 13" id="KW-0963">Cytoplasm</keyword>
<dbReference type="InterPro" id="IPR004364">
    <property type="entry name" value="Aa-tRNA-synt_II"/>
</dbReference>
<evidence type="ECO:0000256" key="11">
    <source>
        <dbReference type="ARBA" id="ARBA00023146"/>
    </source>
</evidence>
<proteinExistence type="inferred from homology"/>
<dbReference type="EC" id="6.1.1.6" evidence="13"/>
<dbReference type="RefSeq" id="WP_334100808.1">
    <property type="nucleotide sequence ID" value="NZ_DAITJQ010000004.1"/>
</dbReference>
<dbReference type="InterPro" id="IPR012340">
    <property type="entry name" value="NA-bd_OB-fold"/>
</dbReference>
<dbReference type="SUPFAM" id="SSF50249">
    <property type="entry name" value="Nucleic acid-binding proteins"/>
    <property type="match status" value="1"/>
</dbReference>
<keyword evidence="6 13" id="KW-0479">Metal-binding</keyword>
<dbReference type="GO" id="GO:0000287">
    <property type="term" value="F:magnesium ion binding"/>
    <property type="evidence" value="ECO:0007669"/>
    <property type="project" value="UniProtKB-UniRule"/>
</dbReference>
<dbReference type="GO" id="GO:0005829">
    <property type="term" value="C:cytosol"/>
    <property type="evidence" value="ECO:0007669"/>
    <property type="project" value="TreeGrafter"/>
</dbReference>
<dbReference type="GO" id="GO:0005524">
    <property type="term" value="F:ATP binding"/>
    <property type="evidence" value="ECO:0007669"/>
    <property type="project" value="UniProtKB-UniRule"/>
</dbReference>
<keyword evidence="7 13" id="KW-0547">Nucleotide-binding</keyword>
<keyword evidence="8 13" id="KW-0067">ATP-binding</keyword>
<keyword evidence="11 13" id="KW-0030">Aminoacyl-tRNA synthetase</keyword>
<feature type="binding site" evidence="13">
    <location>
        <position position="405"/>
    </location>
    <ligand>
        <name>Mg(2+)</name>
        <dbReference type="ChEBI" id="CHEBI:18420"/>
        <label>1</label>
    </ligand>
</feature>
<evidence type="ECO:0000256" key="3">
    <source>
        <dbReference type="ARBA" id="ARBA00011738"/>
    </source>
</evidence>
<evidence type="ECO:0000256" key="5">
    <source>
        <dbReference type="ARBA" id="ARBA00022598"/>
    </source>
</evidence>
<evidence type="ECO:0000313" key="17">
    <source>
        <dbReference type="Proteomes" id="UP000058636"/>
    </source>
</evidence>
<evidence type="ECO:0000256" key="12">
    <source>
        <dbReference type="ARBA" id="ARBA00048573"/>
    </source>
</evidence>
<keyword evidence="5 13" id="KW-0436">Ligase</keyword>
<evidence type="ECO:0000256" key="1">
    <source>
        <dbReference type="ARBA" id="ARBA00004496"/>
    </source>
</evidence>
<feature type="binding site" evidence="13">
    <location>
        <position position="405"/>
    </location>
    <ligand>
        <name>Mg(2+)</name>
        <dbReference type="ChEBI" id="CHEBI:18420"/>
        <label>2</label>
    </ligand>
</feature>
<dbReference type="PIRSF" id="PIRSF039101">
    <property type="entry name" value="LysRS2"/>
    <property type="match status" value="1"/>
</dbReference>
<dbReference type="Proteomes" id="UP000058636">
    <property type="component" value="Unassembled WGS sequence"/>
</dbReference>
<feature type="domain" description="Aminoacyl-transfer RNA synthetases class-II family profile" evidence="15">
    <location>
        <begin position="179"/>
        <end position="480"/>
    </location>
</feature>
<evidence type="ECO:0000313" key="16">
    <source>
        <dbReference type="EMBL" id="KUK22944.1"/>
    </source>
</evidence>
<dbReference type="NCBIfam" id="TIGR00499">
    <property type="entry name" value="lysS_bact"/>
    <property type="match status" value="1"/>
</dbReference>
<keyword evidence="9 13" id="KW-0460">Magnesium</keyword>
<sequence length="502" mass="59000">MLKEFKEQRLNEIQELRSMGIEPYPYKFEKELTAREIREKYDYLQAGEVLESEKLSFAGRVMSIRHHGKTAFFHMKDDTGRIQAYIRADSVGKEKMDLFKRHVKIGDFIGVRGFPFKSKTGELTIYVQEYTLLSKALRPLPEKWHGIKDKEIIYRQRYLELIVSDEAVERFKKRFKAVRVIREFLNSRGFIEVETPILHYVTGGAEARPFVTHLNVFDIDMYLRIAPELYLKRLIVGGFEKIYEIGKNFRNEGISYKHSPEFTSIEIYQAYADYNDMMDLTEELIVEVVKRTCGTLKISYQGKEIDFTPPWKRVRMRDFLKEKLGVDILEDPDEVLLEKLEEHGIELEIKNRAHLIDKLRDLVEEELVNPTFIIDHPVVISPLAKRHREDPRLTERFELIIFGREIANAFSELNDPVDQYQRFLEQAKMREEGDEEAHMMDLDFVRALEYGMPPTGGLGIGLDRLFMFITDSPTIRDVIPFPIVKPQKFEEEEAEFEGGFEE</sequence>
<dbReference type="Pfam" id="PF00152">
    <property type="entry name" value="tRNA-synt_2"/>
    <property type="match status" value="1"/>
</dbReference>
<dbReference type="PROSITE" id="PS50862">
    <property type="entry name" value="AA_TRNA_LIGASE_II"/>
    <property type="match status" value="1"/>
</dbReference>
<evidence type="ECO:0000256" key="9">
    <source>
        <dbReference type="ARBA" id="ARBA00022842"/>
    </source>
</evidence>
<dbReference type="CDD" id="cd00775">
    <property type="entry name" value="LysRS_core"/>
    <property type="match status" value="1"/>
</dbReference>
<dbReference type="PATRIC" id="fig|93930.3.peg.1813"/>
<organism evidence="16 17">
    <name type="scientific">Thermotoga petrophila</name>
    <dbReference type="NCBI Taxonomy" id="93929"/>
    <lineage>
        <taxon>Bacteria</taxon>
        <taxon>Thermotogati</taxon>
        <taxon>Thermotogota</taxon>
        <taxon>Thermotogae</taxon>
        <taxon>Thermotogales</taxon>
        <taxon>Thermotogaceae</taxon>
        <taxon>Thermotoga</taxon>
    </lineage>
</organism>
<dbReference type="PANTHER" id="PTHR42918:SF15">
    <property type="entry name" value="LYSINE--TRNA LIGASE, CHLOROPLASTIC_MITOCHONDRIAL"/>
    <property type="match status" value="1"/>
</dbReference>
<keyword evidence="10 13" id="KW-0648">Protein biosynthesis</keyword>
<comment type="subcellular location">
    <subcellularLocation>
        <location evidence="1 13">Cytoplasm</location>
    </subcellularLocation>
</comment>
<dbReference type="InterPro" id="IPR044136">
    <property type="entry name" value="Lys-tRNA-ligase_II_N"/>
</dbReference>
<protein>
    <recommendedName>
        <fullName evidence="13">Lysine--tRNA ligase</fullName>
        <ecNumber evidence="13">6.1.1.6</ecNumber>
    </recommendedName>
    <alternativeName>
        <fullName evidence="13">Lysyl-tRNA synthetase</fullName>
        <shortName evidence="13">LysRS</shortName>
    </alternativeName>
</protein>
<dbReference type="Gene3D" id="2.40.50.140">
    <property type="entry name" value="Nucleic acid-binding proteins"/>
    <property type="match status" value="1"/>
</dbReference>
<dbReference type="InterPro" id="IPR006195">
    <property type="entry name" value="aa-tRNA-synth_II"/>
</dbReference>
<comment type="subunit">
    <text evidence="3 13">Homodimer.</text>
</comment>
<evidence type="ECO:0000256" key="4">
    <source>
        <dbReference type="ARBA" id="ARBA00022490"/>
    </source>
</evidence>
<dbReference type="PRINTS" id="PR00982">
    <property type="entry name" value="TRNASYNTHLYS"/>
</dbReference>
<dbReference type="FunFam" id="3.30.930.10:FF:000238">
    <property type="entry name" value="Lysine--tRNA ligase"/>
    <property type="match status" value="1"/>
</dbReference>
<comment type="cofactor">
    <cofactor evidence="13 14">
        <name>Mg(2+)</name>
        <dbReference type="ChEBI" id="CHEBI:18420"/>
    </cofactor>
    <text evidence="13 14">Binds 3 Mg(2+) ions per subunit.</text>
</comment>
<dbReference type="GO" id="GO:0006430">
    <property type="term" value="P:lysyl-tRNA aminoacylation"/>
    <property type="evidence" value="ECO:0007669"/>
    <property type="project" value="UniProtKB-UniRule"/>
</dbReference>
<dbReference type="CDD" id="cd04322">
    <property type="entry name" value="LysRS_N"/>
    <property type="match status" value="1"/>
</dbReference>
<evidence type="ECO:0000256" key="10">
    <source>
        <dbReference type="ARBA" id="ARBA00022917"/>
    </source>
</evidence>
<comment type="caution">
    <text evidence="16">The sequence shown here is derived from an EMBL/GenBank/DDBJ whole genome shotgun (WGS) entry which is preliminary data.</text>
</comment>
<evidence type="ECO:0000256" key="13">
    <source>
        <dbReference type="HAMAP-Rule" id="MF_00252"/>
    </source>
</evidence>
<dbReference type="InterPro" id="IPR045864">
    <property type="entry name" value="aa-tRNA-synth_II/BPL/LPL"/>
</dbReference>
<dbReference type="AlphaFoldDB" id="A0A124FFY6"/>
<dbReference type="InterPro" id="IPR018149">
    <property type="entry name" value="Lys-tRNA-synth_II_C"/>
</dbReference>
<comment type="catalytic activity">
    <reaction evidence="12 13 14">
        <text>tRNA(Lys) + L-lysine + ATP = L-lysyl-tRNA(Lys) + AMP + diphosphate</text>
        <dbReference type="Rhea" id="RHEA:20792"/>
        <dbReference type="Rhea" id="RHEA-COMP:9696"/>
        <dbReference type="Rhea" id="RHEA-COMP:9697"/>
        <dbReference type="ChEBI" id="CHEBI:30616"/>
        <dbReference type="ChEBI" id="CHEBI:32551"/>
        <dbReference type="ChEBI" id="CHEBI:33019"/>
        <dbReference type="ChEBI" id="CHEBI:78442"/>
        <dbReference type="ChEBI" id="CHEBI:78529"/>
        <dbReference type="ChEBI" id="CHEBI:456215"/>
        <dbReference type="EC" id="6.1.1.6"/>
    </reaction>
</comment>
<dbReference type="FunFam" id="2.40.50.140:FF:000024">
    <property type="entry name" value="Lysine--tRNA ligase"/>
    <property type="match status" value="1"/>
</dbReference>
<name>A0A124FFY6_9THEM</name>
<dbReference type="EMBL" id="LGFG01000072">
    <property type="protein sequence ID" value="KUK22944.1"/>
    <property type="molecule type" value="Genomic_DNA"/>
</dbReference>
<dbReference type="Gene3D" id="3.30.930.10">
    <property type="entry name" value="Bira Bifunctional Protein, Domain 2"/>
    <property type="match status" value="1"/>
</dbReference>
<dbReference type="PANTHER" id="PTHR42918">
    <property type="entry name" value="LYSYL-TRNA SYNTHETASE"/>
    <property type="match status" value="1"/>
</dbReference>
<evidence type="ECO:0000256" key="7">
    <source>
        <dbReference type="ARBA" id="ARBA00022741"/>
    </source>
</evidence>
<evidence type="ECO:0000256" key="14">
    <source>
        <dbReference type="RuleBase" id="RU000336"/>
    </source>
</evidence>
<dbReference type="HAMAP" id="MF_00252">
    <property type="entry name" value="Lys_tRNA_synth_class2"/>
    <property type="match status" value="1"/>
</dbReference>
<evidence type="ECO:0000256" key="2">
    <source>
        <dbReference type="ARBA" id="ARBA00008226"/>
    </source>
</evidence>
<dbReference type="GO" id="GO:0004824">
    <property type="term" value="F:lysine-tRNA ligase activity"/>
    <property type="evidence" value="ECO:0007669"/>
    <property type="project" value="UniProtKB-UniRule"/>
</dbReference>
<dbReference type="InterPro" id="IPR004365">
    <property type="entry name" value="NA-bd_OB_tRNA"/>
</dbReference>
<dbReference type="InterPro" id="IPR034762">
    <property type="entry name" value="Lys-tRNA-ligase_II_bac/euk"/>
</dbReference>
<dbReference type="NCBIfam" id="NF001756">
    <property type="entry name" value="PRK00484.1"/>
    <property type="match status" value="1"/>
</dbReference>
<accession>A0A124FFY6</accession>
<evidence type="ECO:0000256" key="6">
    <source>
        <dbReference type="ARBA" id="ARBA00022723"/>
    </source>
</evidence>
<gene>
    <name evidence="13" type="primary">lysS</name>
    <name evidence="16" type="ORF">XD57_0958</name>
</gene>
<evidence type="ECO:0000259" key="15">
    <source>
        <dbReference type="PROSITE" id="PS50862"/>
    </source>
</evidence>
<dbReference type="InterPro" id="IPR002313">
    <property type="entry name" value="Lys-tRNA-ligase_II"/>
</dbReference>
<reference evidence="16 17" key="1">
    <citation type="journal article" date="2015" name="MBio">
        <title>Genome-Resolved Metagenomic Analysis Reveals Roles for Candidate Phyla and Other Microbial Community Members in Biogeochemical Transformations in Oil Reservoirs.</title>
        <authorList>
            <person name="Hu P."/>
            <person name="Tom L."/>
            <person name="Singh A."/>
            <person name="Thomas B.C."/>
            <person name="Baker B.J."/>
            <person name="Piceno Y.M."/>
            <person name="Andersen G.L."/>
            <person name="Banfield J.F."/>
        </authorList>
    </citation>
    <scope>NUCLEOTIDE SEQUENCE [LARGE SCALE GENOMIC DNA]</scope>
    <source>
        <strain evidence="16">46_26</strain>
    </source>
</reference>
<dbReference type="Pfam" id="PF01336">
    <property type="entry name" value="tRNA_anti-codon"/>
    <property type="match status" value="1"/>
</dbReference>
<comment type="similarity">
    <text evidence="2 13">Belongs to the class-II aminoacyl-tRNA synthetase family.</text>
</comment>
<dbReference type="GO" id="GO:0000049">
    <property type="term" value="F:tRNA binding"/>
    <property type="evidence" value="ECO:0007669"/>
    <property type="project" value="TreeGrafter"/>
</dbReference>
<dbReference type="SUPFAM" id="SSF55681">
    <property type="entry name" value="Class II aaRS and biotin synthetases"/>
    <property type="match status" value="1"/>
</dbReference>